<keyword evidence="3" id="KW-1185">Reference proteome</keyword>
<evidence type="ECO:0000313" key="4">
    <source>
        <dbReference type="RefSeq" id="XP_054853902.1"/>
    </source>
</evidence>
<reference evidence="4 5" key="1">
    <citation type="submission" date="2025-04" db="UniProtKB">
        <authorList>
            <consortium name="RefSeq"/>
        </authorList>
    </citation>
    <scope>IDENTIFICATION</scope>
    <source>
        <tissue evidence="4 5">Blood</tissue>
    </source>
</reference>
<keyword evidence="2" id="KW-1133">Transmembrane helix</keyword>
<keyword evidence="2" id="KW-0472">Membrane</keyword>
<proteinExistence type="predicted"/>
<dbReference type="AlphaFoldDB" id="A0AA97KEB7"/>
<sequence length="252" mass="27580">MSRLQGKEDQDAQGVENAEKRDLDCANDPGCQPWKNVEAEAREETAPSASSETPLPEPQESDYFPSVSLAAFLALVFILVSLFLLSHDKGHVPLHDCLALRPNKACPHESSLEFLCCLFPDQPESAWQTLQLYVYEQHVGSHPGRAWILAAVELGDTRGALLCLAKATLSLLTDGRATRAHFPEQRSAWLPWMDFLENGSCGISTANIYVGRSLVPYGVMVSLQSSSDGKWLATTINLALLLNGSGEAREEL</sequence>
<dbReference type="Proteomes" id="UP001190640">
    <property type="component" value="Chromosome 14"/>
</dbReference>
<organism evidence="3 6">
    <name type="scientific">Eublepharis macularius</name>
    <name type="common">Leopard gecko</name>
    <name type="synonym">Cyrtodactylus macularius</name>
    <dbReference type="NCBI Taxonomy" id="481883"/>
    <lineage>
        <taxon>Eukaryota</taxon>
        <taxon>Metazoa</taxon>
        <taxon>Chordata</taxon>
        <taxon>Craniata</taxon>
        <taxon>Vertebrata</taxon>
        <taxon>Euteleostomi</taxon>
        <taxon>Lepidosauria</taxon>
        <taxon>Squamata</taxon>
        <taxon>Bifurcata</taxon>
        <taxon>Gekkota</taxon>
        <taxon>Eublepharidae</taxon>
        <taxon>Eublepharinae</taxon>
        <taxon>Eublepharis</taxon>
    </lineage>
</organism>
<dbReference type="RefSeq" id="XP_054853903.1">
    <property type="nucleotide sequence ID" value="XM_054997928.1"/>
</dbReference>
<protein>
    <submittedName>
        <fullName evidence="4 5">Uncharacterized protein LOC129342254 isoform X1</fullName>
    </submittedName>
</protein>
<evidence type="ECO:0000313" key="5">
    <source>
        <dbReference type="RefSeq" id="XP_054853903.1"/>
    </source>
</evidence>
<evidence type="ECO:0000313" key="3">
    <source>
        <dbReference type="Proteomes" id="UP001190640"/>
    </source>
</evidence>
<evidence type="ECO:0000256" key="1">
    <source>
        <dbReference type="SAM" id="MobiDB-lite"/>
    </source>
</evidence>
<dbReference type="KEGG" id="emc:129342254"/>
<dbReference type="GeneID" id="129342254"/>
<feature type="transmembrane region" description="Helical" evidence="2">
    <location>
        <begin position="63"/>
        <end position="85"/>
    </location>
</feature>
<dbReference type="RefSeq" id="XP_054853902.1">
    <property type="nucleotide sequence ID" value="XM_054997927.1"/>
</dbReference>
<feature type="compositionally biased region" description="Basic and acidic residues" evidence="1">
    <location>
        <begin position="1"/>
        <end position="10"/>
    </location>
</feature>
<gene>
    <name evidence="4 5 6" type="primary">LOC129342254</name>
</gene>
<feature type="region of interest" description="Disordered" evidence="1">
    <location>
        <begin position="1"/>
        <end position="60"/>
    </location>
</feature>
<keyword evidence="2" id="KW-0812">Transmembrane</keyword>
<accession>A0AA97KEB7</accession>
<evidence type="ECO:0000256" key="2">
    <source>
        <dbReference type="SAM" id="Phobius"/>
    </source>
</evidence>
<name>A0AA97KEB7_EUBMA</name>
<dbReference type="RefSeq" id="XP_054853904.1">
    <property type="nucleotide sequence ID" value="XM_054997929.1"/>
</dbReference>
<evidence type="ECO:0000313" key="6">
    <source>
        <dbReference type="RefSeq" id="XP_054853904.1"/>
    </source>
</evidence>